<sequence length="280" mass="32594">MNMVEEYVNASTMQHRDAFDFVEEFAKEMSEMKGKCIDIGCGPGDVTKELILPKLSPNAELVGADISQAMIDHAKQKYQSEKRLSFILLDIETLALPNEELEHYSNVLSSYCLHWCQDPRRAFDNIYKLLEPEGKALVMFLAWNNGFDAYMRIYENPQYKPYMQDVNRFVPFFHRCNDSQATLRTMLEDIGFEILNCSRREKSFVYQNMEIFKRHVIAVNPFISRIPDHLKKEFEDVLLREITSGKTLIASKKDDGQEEHSILDKYHILVAYVKKPSGTR</sequence>
<gene>
    <name evidence="2" type="ORF">QLX08_000802</name>
</gene>
<accession>A0AAW1AIF0</accession>
<protein>
    <recommendedName>
        <fullName evidence="1">Methyltransferase type 12 domain-containing protein</fullName>
    </recommendedName>
</protein>
<proteinExistence type="predicted"/>
<dbReference type="InterPro" id="IPR013217">
    <property type="entry name" value="Methyltransf_12"/>
</dbReference>
<evidence type="ECO:0000259" key="1">
    <source>
        <dbReference type="Pfam" id="PF08242"/>
    </source>
</evidence>
<comment type="caution">
    <text evidence="2">The sequence shown here is derived from an EMBL/GenBank/DDBJ whole genome shotgun (WGS) entry which is preliminary data.</text>
</comment>
<organism evidence="2 3">
    <name type="scientific">Tetragonisca angustula</name>
    <dbReference type="NCBI Taxonomy" id="166442"/>
    <lineage>
        <taxon>Eukaryota</taxon>
        <taxon>Metazoa</taxon>
        <taxon>Ecdysozoa</taxon>
        <taxon>Arthropoda</taxon>
        <taxon>Hexapoda</taxon>
        <taxon>Insecta</taxon>
        <taxon>Pterygota</taxon>
        <taxon>Neoptera</taxon>
        <taxon>Endopterygota</taxon>
        <taxon>Hymenoptera</taxon>
        <taxon>Apocrita</taxon>
        <taxon>Aculeata</taxon>
        <taxon>Apoidea</taxon>
        <taxon>Anthophila</taxon>
        <taxon>Apidae</taxon>
        <taxon>Tetragonisca</taxon>
    </lineage>
</organism>
<evidence type="ECO:0000313" key="2">
    <source>
        <dbReference type="EMBL" id="KAK9309558.1"/>
    </source>
</evidence>
<dbReference type="CDD" id="cd02440">
    <property type="entry name" value="AdoMet_MTases"/>
    <property type="match status" value="1"/>
</dbReference>
<dbReference type="EMBL" id="JAWNGG020000010">
    <property type="protein sequence ID" value="KAK9309558.1"/>
    <property type="molecule type" value="Genomic_DNA"/>
</dbReference>
<dbReference type="Pfam" id="PF08242">
    <property type="entry name" value="Methyltransf_12"/>
    <property type="match status" value="1"/>
</dbReference>
<keyword evidence="3" id="KW-1185">Reference proteome</keyword>
<dbReference type="InterPro" id="IPR029063">
    <property type="entry name" value="SAM-dependent_MTases_sf"/>
</dbReference>
<evidence type="ECO:0000313" key="3">
    <source>
        <dbReference type="Proteomes" id="UP001432146"/>
    </source>
</evidence>
<name>A0AAW1AIF0_9HYME</name>
<dbReference type="SUPFAM" id="SSF53335">
    <property type="entry name" value="S-adenosyl-L-methionine-dependent methyltransferases"/>
    <property type="match status" value="1"/>
</dbReference>
<dbReference type="AlphaFoldDB" id="A0AAW1AIF0"/>
<reference evidence="2 3" key="1">
    <citation type="submission" date="2024-05" db="EMBL/GenBank/DDBJ databases">
        <title>The nuclear and mitochondrial genome assemblies of Tetragonisca angustula (Apidae: Meliponini), a tiny yet remarkable pollinator in the Neotropics.</title>
        <authorList>
            <person name="Ferrari R."/>
            <person name="Ricardo P.C."/>
            <person name="Dias F.C."/>
            <person name="Araujo N.S."/>
            <person name="Soares D.O."/>
            <person name="Zhou Q.-S."/>
            <person name="Zhu C.-D."/>
            <person name="Coutinho L."/>
            <person name="Airas M.C."/>
            <person name="Batista T.M."/>
        </authorList>
    </citation>
    <scope>NUCLEOTIDE SEQUENCE [LARGE SCALE GENOMIC DNA]</scope>
    <source>
        <strain evidence="2">ASF017062</strain>
        <tissue evidence="2">Abdomen</tissue>
    </source>
</reference>
<dbReference type="Gene3D" id="3.40.50.150">
    <property type="entry name" value="Vaccinia Virus protein VP39"/>
    <property type="match status" value="1"/>
</dbReference>
<dbReference type="Proteomes" id="UP001432146">
    <property type="component" value="Unassembled WGS sequence"/>
</dbReference>
<dbReference type="PANTHER" id="PTHR43861:SF1">
    <property type="entry name" value="TRANS-ACONITATE 2-METHYLTRANSFERASE"/>
    <property type="match status" value="1"/>
</dbReference>
<dbReference type="PANTHER" id="PTHR43861">
    <property type="entry name" value="TRANS-ACONITATE 2-METHYLTRANSFERASE-RELATED"/>
    <property type="match status" value="1"/>
</dbReference>
<feature type="domain" description="Methyltransferase type 12" evidence="1">
    <location>
        <begin position="37"/>
        <end position="135"/>
    </location>
</feature>